<evidence type="ECO:0000256" key="5">
    <source>
        <dbReference type="ARBA" id="ARBA00038227"/>
    </source>
</evidence>
<dbReference type="GO" id="GO:0022857">
    <property type="term" value="F:transmembrane transporter activity"/>
    <property type="evidence" value="ECO:0007669"/>
    <property type="project" value="InterPro"/>
</dbReference>
<organism evidence="8 9">
    <name type="scientific">Scleropages formosus</name>
    <name type="common">Asian bonytongue</name>
    <name type="synonym">Osteoglossum formosum</name>
    <dbReference type="NCBI Taxonomy" id="113540"/>
    <lineage>
        <taxon>Eukaryota</taxon>
        <taxon>Metazoa</taxon>
        <taxon>Chordata</taxon>
        <taxon>Craniata</taxon>
        <taxon>Vertebrata</taxon>
        <taxon>Euteleostomi</taxon>
        <taxon>Actinopterygii</taxon>
        <taxon>Neopterygii</taxon>
        <taxon>Teleostei</taxon>
        <taxon>Osteoglossocephala</taxon>
        <taxon>Osteoglossomorpha</taxon>
        <taxon>Osteoglossiformes</taxon>
        <taxon>Osteoglossidae</taxon>
        <taxon>Scleropages</taxon>
    </lineage>
</organism>
<dbReference type="PANTHER" id="PTHR23507:SF1">
    <property type="entry name" value="FI18259P1-RELATED"/>
    <property type="match status" value="1"/>
</dbReference>
<accession>A0A0P7X7G8</accession>
<comment type="similarity">
    <text evidence="5">Belongs to the major facilitator superfamily. SLC46A family.</text>
</comment>
<proteinExistence type="inferred from homology"/>
<feature type="transmembrane region" description="Helical" evidence="6">
    <location>
        <begin position="344"/>
        <end position="365"/>
    </location>
</feature>
<dbReference type="InterPro" id="IPR011701">
    <property type="entry name" value="MFS"/>
</dbReference>
<dbReference type="Pfam" id="PF07690">
    <property type="entry name" value="MFS_1"/>
    <property type="match status" value="1"/>
</dbReference>
<dbReference type="SUPFAM" id="SSF103473">
    <property type="entry name" value="MFS general substrate transporter"/>
    <property type="match status" value="1"/>
</dbReference>
<dbReference type="InterPro" id="IPR020846">
    <property type="entry name" value="MFS_dom"/>
</dbReference>
<dbReference type="EMBL" id="JARO02002386">
    <property type="protein sequence ID" value="KPP72784.1"/>
    <property type="molecule type" value="Genomic_DNA"/>
</dbReference>
<keyword evidence="3 6" id="KW-1133">Transmembrane helix</keyword>
<feature type="transmembrane region" description="Helical" evidence="6">
    <location>
        <begin position="104"/>
        <end position="125"/>
    </location>
</feature>
<feature type="transmembrane region" description="Helical" evidence="6">
    <location>
        <begin position="460"/>
        <end position="478"/>
    </location>
</feature>
<comment type="caution">
    <text evidence="8">The sequence shown here is derived from an EMBL/GenBank/DDBJ whole genome shotgun (WGS) entry which is preliminary data.</text>
</comment>
<dbReference type="PANTHER" id="PTHR23507">
    <property type="entry name" value="ZGC:174356"/>
    <property type="match status" value="1"/>
</dbReference>
<evidence type="ECO:0000256" key="4">
    <source>
        <dbReference type="ARBA" id="ARBA00023136"/>
    </source>
</evidence>
<keyword evidence="4 6" id="KW-0472">Membrane</keyword>
<feature type="non-terminal residue" evidence="8">
    <location>
        <position position="479"/>
    </location>
</feature>
<dbReference type="InterPro" id="IPR036259">
    <property type="entry name" value="MFS_trans_sf"/>
</dbReference>
<feature type="transmembrane region" description="Helical" evidence="6">
    <location>
        <begin position="137"/>
        <end position="157"/>
    </location>
</feature>
<dbReference type="PROSITE" id="PS50850">
    <property type="entry name" value="MFS"/>
    <property type="match status" value="1"/>
</dbReference>
<dbReference type="GO" id="GO:0016020">
    <property type="term" value="C:membrane"/>
    <property type="evidence" value="ECO:0007669"/>
    <property type="project" value="UniProtKB-SubCell"/>
</dbReference>
<name>A0A0P7X7G8_SCLFO</name>
<feature type="transmembrane region" description="Helical" evidence="6">
    <location>
        <begin position="233"/>
        <end position="251"/>
    </location>
</feature>
<evidence type="ECO:0000256" key="2">
    <source>
        <dbReference type="ARBA" id="ARBA00022692"/>
    </source>
</evidence>
<sequence length="479" mass="52149">MKRNVDATESLAEDPQTSFTLQLSEKASWLELLVLKTGSQRCHSLLLTLKTVYFITHGRNFNDTAHSCRGIELEVCDSLYAGMDICNNPNQYKEDEVIQKQSSYIMMMFTGTMSLVSIPPAILLGSWSDRAGRKFGMILPNALSLVSGGILIAMSQVRGMNAYWSLAAAVIVGLSGGYVSVFLSCFSYLADVSDAGSRTLRMGIAESMIFIGGTLGFFISGFLLQGFGFTPAFGVYCGCHILALLYILLWLRNPEPRGKSVCLPQASSEVEHRAEAPPKPSLLMYAKLTFRAVAKKRAGQEKLKLHLLILCTFLNNTVAVGDQAILLLFLMYEPRAFTTELYGIFTSARMMLLGIFLIGLFPWLLRCVGEITLAKISAIFRGASYILLALSINTWMVFLVAVLGAPSGICQAVIRSLCSAVVGPEEQGAMFSFSASVEALCILTGAIIFNGLYPLTLATFPGLPFIVMAGFTVIVLILL</sequence>
<feature type="transmembrane region" description="Helical" evidence="6">
    <location>
        <begin position="429"/>
        <end position="453"/>
    </location>
</feature>
<feature type="transmembrane region" description="Helical" evidence="6">
    <location>
        <begin position="163"/>
        <end position="189"/>
    </location>
</feature>
<evidence type="ECO:0000256" key="3">
    <source>
        <dbReference type="ARBA" id="ARBA00022989"/>
    </source>
</evidence>
<keyword evidence="2 6" id="KW-0812">Transmembrane</keyword>
<feature type="transmembrane region" description="Helical" evidence="6">
    <location>
        <begin position="305"/>
        <end position="332"/>
    </location>
</feature>
<protein>
    <recommendedName>
        <fullName evidence="7">Major facilitator superfamily (MFS) profile domain-containing protein</fullName>
    </recommendedName>
</protein>
<evidence type="ECO:0000259" key="7">
    <source>
        <dbReference type="PROSITE" id="PS50850"/>
    </source>
</evidence>
<evidence type="ECO:0000313" key="8">
    <source>
        <dbReference type="EMBL" id="KPP72784.1"/>
    </source>
</evidence>
<feature type="transmembrane region" description="Helical" evidence="6">
    <location>
        <begin position="385"/>
        <end position="409"/>
    </location>
</feature>
<evidence type="ECO:0000256" key="6">
    <source>
        <dbReference type="SAM" id="Phobius"/>
    </source>
</evidence>
<feature type="domain" description="Major facilitator superfamily (MFS) profile" evidence="7">
    <location>
        <begin position="17"/>
        <end position="479"/>
    </location>
</feature>
<feature type="transmembrane region" description="Helical" evidence="6">
    <location>
        <begin position="209"/>
        <end position="227"/>
    </location>
</feature>
<reference evidence="8 9" key="1">
    <citation type="submission" date="2015-08" db="EMBL/GenBank/DDBJ databases">
        <title>The genome of the Asian arowana (Scleropages formosus).</title>
        <authorList>
            <person name="Tan M.H."/>
            <person name="Gan H.M."/>
            <person name="Croft L.J."/>
            <person name="Austin C.M."/>
        </authorList>
    </citation>
    <scope>NUCLEOTIDE SEQUENCE [LARGE SCALE GENOMIC DNA]</scope>
    <source>
        <strain evidence="8">Aro1</strain>
    </source>
</reference>
<evidence type="ECO:0000313" key="9">
    <source>
        <dbReference type="Proteomes" id="UP000034805"/>
    </source>
</evidence>
<evidence type="ECO:0000256" key="1">
    <source>
        <dbReference type="ARBA" id="ARBA00004141"/>
    </source>
</evidence>
<dbReference type="Proteomes" id="UP000034805">
    <property type="component" value="Unassembled WGS sequence"/>
</dbReference>
<dbReference type="Gene3D" id="1.20.1250.20">
    <property type="entry name" value="MFS general substrate transporter like domains"/>
    <property type="match status" value="1"/>
</dbReference>
<dbReference type="AlphaFoldDB" id="A0A0P7X7G8"/>
<comment type="subcellular location">
    <subcellularLocation>
        <location evidence="1">Membrane</location>
        <topology evidence="1">Multi-pass membrane protein</topology>
    </subcellularLocation>
</comment>
<gene>
    <name evidence="8" type="ORF">Z043_108186</name>
</gene>